<dbReference type="Proteomes" id="UP000315349">
    <property type="component" value="Chromosome"/>
</dbReference>
<reference evidence="2 3" key="1">
    <citation type="submission" date="2019-02" db="EMBL/GenBank/DDBJ databases">
        <title>Deep-cultivation of Planctomycetes and their phenomic and genomic characterization uncovers novel biology.</title>
        <authorList>
            <person name="Wiegand S."/>
            <person name="Jogler M."/>
            <person name="Boedeker C."/>
            <person name="Pinto D."/>
            <person name="Vollmers J."/>
            <person name="Rivas-Marin E."/>
            <person name="Kohn T."/>
            <person name="Peeters S.H."/>
            <person name="Heuer A."/>
            <person name="Rast P."/>
            <person name="Oberbeckmann S."/>
            <person name="Bunk B."/>
            <person name="Jeske O."/>
            <person name="Meyerdierks A."/>
            <person name="Storesund J.E."/>
            <person name="Kallscheuer N."/>
            <person name="Luecker S."/>
            <person name="Lage O.M."/>
            <person name="Pohl T."/>
            <person name="Merkel B.J."/>
            <person name="Hornburger P."/>
            <person name="Mueller R.-W."/>
            <person name="Bruemmer F."/>
            <person name="Labrenz M."/>
            <person name="Spormann A.M."/>
            <person name="Op den Camp H."/>
            <person name="Overmann J."/>
            <person name="Amann R."/>
            <person name="Jetten M.S.M."/>
            <person name="Mascher T."/>
            <person name="Medema M.H."/>
            <person name="Devos D.P."/>
            <person name="Kaster A.-K."/>
            <person name="Ovreas L."/>
            <person name="Rohde M."/>
            <person name="Galperin M.Y."/>
            <person name="Jogler C."/>
        </authorList>
    </citation>
    <scope>NUCLEOTIDE SEQUENCE [LARGE SCALE GENOMIC DNA]</scope>
    <source>
        <strain evidence="2 3">Spb1</strain>
    </source>
</reference>
<accession>A0A518GPE6</accession>
<dbReference type="AlphaFoldDB" id="A0A518GPE6"/>
<dbReference type="EMBL" id="CP036299">
    <property type="protein sequence ID" value="QDV30493.1"/>
    <property type="molecule type" value="Genomic_DNA"/>
</dbReference>
<gene>
    <name evidence="2" type="ORF">Spb1_24270</name>
</gene>
<feature type="compositionally biased region" description="Basic and acidic residues" evidence="1">
    <location>
        <begin position="27"/>
        <end position="57"/>
    </location>
</feature>
<sequence length="69" mass="7699">MIQYCCVIMLLCVMGCADSSPEPQEVLEKSRRTTAEVETKLEAIQKSTDESKAKIEAMRPNPPDPTDIK</sequence>
<protein>
    <submittedName>
        <fullName evidence="2">Uncharacterized protein</fullName>
    </submittedName>
</protein>
<proteinExistence type="predicted"/>
<name>A0A518GPE6_9PLAN</name>
<keyword evidence="3" id="KW-1185">Reference proteome</keyword>
<organism evidence="2 3">
    <name type="scientific">Planctopirus ephydatiae</name>
    <dbReference type="NCBI Taxonomy" id="2528019"/>
    <lineage>
        <taxon>Bacteria</taxon>
        <taxon>Pseudomonadati</taxon>
        <taxon>Planctomycetota</taxon>
        <taxon>Planctomycetia</taxon>
        <taxon>Planctomycetales</taxon>
        <taxon>Planctomycetaceae</taxon>
        <taxon>Planctopirus</taxon>
    </lineage>
</organism>
<feature type="compositionally biased region" description="Pro residues" evidence="1">
    <location>
        <begin position="60"/>
        <end position="69"/>
    </location>
</feature>
<evidence type="ECO:0000256" key="1">
    <source>
        <dbReference type="SAM" id="MobiDB-lite"/>
    </source>
</evidence>
<dbReference type="KEGG" id="peh:Spb1_24270"/>
<evidence type="ECO:0000313" key="3">
    <source>
        <dbReference type="Proteomes" id="UP000315349"/>
    </source>
</evidence>
<feature type="region of interest" description="Disordered" evidence="1">
    <location>
        <begin position="27"/>
        <end position="69"/>
    </location>
</feature>
<evidence type="ECO:0000313" key="2">
    <source>
        <dbReference type="EMBL" id="QDV30493.1"/>
    </source>
</evidence>